<reference evidence="2" key="1">
    <citation type="journal article" date="2016" name="Nat. Commun.">
        <title>The Gonium pectorale genome demonstrates co-option of cell cycle regulation during the evolution of multicellularity.</title>
        <authorList>
            <person name="Hanschen E.R."/>
            <person name="Marriage T.N."/>
            <person name="Ferris P.J."/>
            <person name="Hamaji T."/>
            <person name="Toyoda A."/>
            <person name="Fujiyama A."/>
            <person name="Neme R."/>
            <person name="Noguchi H."/>
            <person name="Minakuchi Y."/>
            <person name="Suzuki M."/>
            <person name="Kawai-Toyooka H."/>
            <person name="Smith D.R."/>
            <person name="Sparks H."/>
            <person name="Anderson J."/>
            <person name="Bakaric R."/>
            <person name="Luria V."/>
            <person name="Karger A."/>
            <person name="Kirschner M.W."/>
            <person name="Durand P.M."/>
            <person name="Michod R.E."/>
            <person name="Nozaki H."/>
            <person name="Olson B.J."/>
        </authorList>
    </citation>
    <scope>NUCLEOTIDE SEQUENCE [LARGE SCALE GENOMIC DNA]</scope>
    <source>
        <strain evidence="2">NIES-2863</strain>
    </source>
</reference>
<evidence type="ECO:0000313" key="2">
    <source>
        <dbReference type="Proteomes" id="UP000075714"/>
    </source>
</evidence>
<protein>
    <submittedName>
        <fullName evidence="1">Uncharacterized protein</fullName>
    </submittedName>
</protein>
<evidence type="ECO:0000313" key="1">
    <source>
        <dbReference type="EMBL" id="KXZ43762.1"/>
    </source>
</evidence>
<sequence length="151" mass="16285">METATPLRADALMNAYTEDLKARKVDHGLEPSVLTEENIITARICIDYVYDVEVEELQEVEPHVAASAAGSDVCAGLARNAAAADGDETDGEQDDDHCPITLSIIPGGWGCDLCNGGAEEAVWNKGRPDGIAEWIRLGCPTREELDAMRQE</sequence>
<organism evidence="1 2">
    <name type="scientific">Gonium pectorale</name>
    <name type="common">Green alga</name>
    <dbReference type="NCBI Taxonomy" id="33097"/>
    <lineage>
        <taxon>Eukaryota</taxon>
        <taxon>Viridiplantae</taxon>
        <taxon>Chlorophyta</taxon>
        <taxon>core chlorophytes</taxon>
        <taxon>Chlorophyceae</taxon>
        <taxon>CS clade</taxon>
        <taxon>Chlamydomonadales</taxon>
        <taxon>Volvocaceae</taxon>
        <taxon>Gonium</taxon>
    </lineage>
</organism>
<proteinExistence type="predicted"/>
<dbReference type="EMBL" id="LSYV01000082">
    <property type="protein sequence ID" value="KXZ43762.1"/>
    <property type="molecule type" value="Genomic_DNA"/>
</dbReference>
<name>A0A150G1L3_GONPE</name>
<comment type="caution">
    <text evidence="1">The sequence shown here is derived from an EMBL/GenBank/DDBJ whole genome shotgun (WGS) entry which is preliminary data.</text>
</comment>
<dbReference type="AlphaFoldDB" id="A0A150G1L3"/>
<keyword evidence="2" id="KW-1185">Reference proteome</keyword>
<dbReference type="Proteomes" id="UP000075714">
    <property type="component" value="Unassembled WGS sequence"/>
</dbReference>
<accession>A0A150G1L3</accession>
<gene>
    <name evidence="1" type="ORF">GPECTOR_81g212</name>
</gene>